<reference evidence="15" key="1">
    <citation type="submission" date="2022-03" db="EMBL/GenBank/DDBJ databases">
        <title>Aurantimonas Liuensis sp. Nov., isolated from the hadal seawater of the Mariana Trench.</title>
        <authorList>
            <person name="Liu R."/>
        </authorList>
    </citation>
    <scope>NUCLEOTIDE SEQUENCE</scope>
    <source>
        <strain evidence="15">LRZ36</strain>
    </source>
</reference>
<feature type="transmembrane region" description="Helical" evidence="13">
    <location>
        <begin position="240"/>
        <end position="263"/>
    </location>
</feature>
<evidence type="ECO:0000256" key="5">
    <source>
        <dbReference type="ARBA" id="ARBA00022475"/>
    </source>
</evidence>
<keyword evidence="10 13" id="KW-1133">Transmembrane helix</keyword>
<feature type="transmembrane region" description="Helical" evidence="13">
    <location>
        <begin position="300"/>
        <end position="324"/>
    </location>
</feature>
<evidence type="ECO:0000256" key="11">
    <source>
        <dbReference type="ARBA" id="ARBA00023004"/>
    </source>
</evidence>
<dbReference type="InterPro" id="IPR011577">
    <property type="entry name" value="Cyt_b561_bac/Ni-Hgenase"/>
</dbReference>
<dbReference type="AlphaFoldDB" id="A0A9X2H816"/>
<keyword evidence="7 13" id="KW-0812">Transmembrane</keyword>
<dbReference type="GO" id="GO:0005886">
    <property type="term" value="C:plasma membrane"/>
    <property type="evidence" value="ECO:0007669"/>
    <property type="project" value="UniProtKB-SubCell"/>
</dbReference>
<keyword evidence="4" id="KW-0813">Transport</keyword>
<name>A0A9X2H816_9HYPH</name>
<dbReference type="EMBL" id="JALHBS010000047">
    <property type="protein sequence ID" value="MCP3055235.1"/>
    <property type="molecule type" value="Genomic_DNA"/>
</dbReference>
<dbReference type="PANTHER" id="PTHR30074:SF6">
    <property type="entry name" value="FORMATE DEHYDROGENASE GAMMA SUBUNIT"/>
    <property type="match status" value="1"/>
</dbReference>
<dbReference type="Pfam" id="PF01292">
    <property type="entry name" value="Ni_hydr_CYTB"/>
    <property type="match status" value="1"/>
</dbReference>
<evidence type="ECO:0000256" key="4">
    <source>
        <dbReference type="ARBA" id="ARBA00022448"/>
    </source>
</evidence>
<evidence type="ECO:0000256" key="7">
    <source>
        <dbReference type="ARBA" id="ARBA00022692"/>
    </source>
</evidence>
<feature type="transmembrane region" description="Helical" evidence="13">
    <location>
        <begin position="7"/>
        <end position="27"/>
    </location>
</feature>
<dbReference type="PANTHER" id="PTHR30074">
    <property type="entry name" value="FORMATE DEHYDROGENASE, NITRATE-INDUCIBLE, CYTOCHROME B556 FDN SUBUNIT"/>
    <property type="match status" value="1"/>
</dbReference>
<keyword evidence="5" id="KW-1003">Cell membrane</keyword>
<evidence type="ECO:0000256" key="13">
    <source>
        <dbReference type="SAM" id="Phobius"/>
    </source>
</evidence>
<evidence type="ECO:0000256" key="12">
    <source>
        <dbReference type="ARBA" id="ARBA00023136"/>
    </source>
</evidence>
<organism evidence="15 16">
    <name type="scientific">Aurantimonas marianensis</name>
    <dbReference type="NCBI Taxonomy" id="2920428"/>
    <lineage>
        <taxon>Bacteria</taxon>
        <taxon>Pseudomonadati</taxon>
        <taxon>Pseudomonadota</taxon>
        <taxon>Alphaproteobacteria</taxon>
        <taxon>Hyphomicrobiales</taxon>
        <taxon>Aurantimonadaceae</taxon>
        <taxon>Aurantimonas</taxon>
    </lineage>
</organism>
<evidence type="ECO:0000259" key="14">
    <source>
        <dbReference type="Pfam" id="PF01292"/>
    </source>
</evidence>
<evidence type="ECO:0000256" key="2">
    <source>
        <dbReference type="ARBA" id="ARBA00004651"/>
    </source>
</evidence>
<dbReference type="GO" id="GO:0015944">
    <property type="term" value="P:formate oxidation"/>
    <property type="evidence" value="ECO:0007669"/>
    <property type="project" value="TreeGrafter"/>
</dbReference>
<keyword evidence="6" id="KW-0349">Heme</keyword>
<evidence type="ECO:0000256" key="9">
    <source>
        <dbReference type="ARBA" id="ARBA00022982"/>
    </source>
</evidence>
<dbReference type="Gene3D" id="1.20.950.20">
    <property type="entry name" value="Transmembrane di-heme cytochromes, Chain C"/>
    <property type="match status" value="1"/>
</dbReference>
<keyword evidence="12 13" id="KW-0472">Membrane</keyword>
<feature type="transmembrane region" description="Helical" evidence="13">
    <location>
        <begin position="336"/>
        <end position="364"/>
    </location>
</feature>
<dbReference type="EC" id="1.17.1.9" evidence="15"/>
<evidence type="ECO:0000256" key="8">
    <source>
        <dbReference type="ARBA" id="ARBA00022723"/>
    </source>
</evidence>
<keyword evidence="8" id="KW-0479">Metal-binding</keyword>
<protein>
    <submittedName>
        <fullName evidence="15">Formate dehydrogenase subunit gamma</fullName>
        <ecNumber evidence="15">1.17.1.9</ecNumber>
    </submittedName>
</protein>
<dbReference type="InterPro" id="IPR016174">
    <property type="entry name" value="Di-haem_cyt_TM"/>
</dbReference>
<dbReference type="GO" id="GO:0009061">
    <property type="term" value="P:anaerobic respiration"/>
    <property type="evidence" value="ECO:0007669"/>
    <property type="project" value="TreeGrafter"/>
</dbReference>
<dbReference type="GO" id="GO:0036397">
    <property type="term" value="F:formate dehydrogenase (quinone) activity"/>
    <property type="evidence" value="ECO:0007669"/>
    <property type="project" value="TreeGrafter"/>
</dbReference>
<sequence length="404" mass="43347">MSAARIAGGIVALIAGLLLTVVVVISFTGENLVQPEVSVAGISRDGAASRLVAAETLIARSNLLGDRVRAGTTRGQSVDTDGGGGGVDLVFRDGVAAPRQLTSSWLQIGESEAPILPEARRIEGISSLPYENAASFEQPGGRTWRGLHNDPVRYGGGWIIFGALAALGLFLFARGRIQIAEGEAGTTIERFSATERANHWMTASAFVVMALTGLVILYGKPVLLPLIGEAALSDLAWGSAWLHMGSAVPFVIGVGVMVVFWLLHNLPTRLDWEWLKRGGGMLRDDGNNPPARKFNAGQKIVFWGVVLGGSALLVSGLVLMYPFLFFGYDTMQTAQISHVVIALLMIALIFGHIYIGTIGMVGAFSAMWSGNVDRNWAKEHHSIWYRKVTGDHDADTQLPEERTT</sequence>
<dbReference type="GO" id="GO:0046872">
    <property type="term" value="F:metal ion binding"/>
    <property type="evidence" value="ECO:0007669"/>
    <property type="project" value="UniProtKB-KW"/>
</dbReference>
<dbReference type="SUPFAM" id="SSF81342">
    <property type="entry name" value="Transmembrane di-heme cytochromes"/>
    <property type="match status" value="1"/>
</dbReference>
<accession>A0A9X2H816</accession>
<keyword evidence="15" id="KW-0560">Oxidoreductase</keyword>
<dbReference type="InterPro" id="IPR006471">
    <property type="entry name" value="Formate_DH_gsu"/>
</dbReference>
<comment type="cofactor">
    <cofactor evidence="1">
        <name>heme</name>
        <dbReference type="ChEBI" id="CHEBI:30413"/>
    </cofactor>
</comment>
<dbReference type="GO" id="GO:0022904">
    <property type="term" value="P:respiratory electron transport chain"/>
    <property type="evidence" value="ECO:0007669"/>
    <property type="project" value="InterPro"/>
</dbReference>
<keyword evidence="9" id="KW-0249">Electron transport</keyword>
<evidence type="ECO:0000313" key="16">
    <source>
        <dbReference type="Proteomes" id="UP001155220"/>
    </source>
</evidence>
<keyword evidence="11" id="KW-0408">Iron</keyword>
<dbReference type="NCBIfam" id="TIGR01583">
    <property type="entry name" value="formate-DH-gamm"/>
    <property type="match status" value="1"/>
</dbReference>
<evidence type="ECO:0000256" key="1">
    <source>
        <dbReference type="ARBA" id="ARBA00001971"/>
    </source>
</evidence>
<feature type="domain" description="Cytochrome b561 bacterial/Ni-hydrogenase" evidence="14">
    <location>
        <begin position="190"/>
        <end position="370"/>
    </location>
</feature>
<evidence type="ECO:0000256" key="3">
    <source>
        <dbReference type="ARBA" id="ARBA00010747"/>
    </source>
</evidence>
<gene>
    <name evidence="15" type="ORF">MJ956_08740</name>
</gene>
<feature type="transmembrane region" description="Helical" evidence="13">
    <location>
        <begin position="200"/>
        <end position="220"/>
    </location>
</feature>
<evidence type="ECO:0000313" key="15">
    <source>
        <dbReference type="EMBL" id="MCP3055235.1"/>
    </source>
</evidence>
<comment type="caution">
    <text evidence="15">The sequence shown here is derived from an EMBL/GenBank/DDBJ whole genome shotgun (WGS) entry which is preliminary data.</text>
</comment>
<comment type="subcellular location">
    <subcellularLocation>
        <location evidence="2">Cell membrane</location>
        <topology evidence="2">Multi-pass membrane protein</topology>
    </subcellularLocation>
</comment>
<evidence type="ECO:0000256" key="6">
    <source>
        <dbReference type="ARBA" id="ARBA00022617"/>
    </source>
</evidence>
<dbReference type="Proteomes" id="UP001155220">
    <property type="component" value="Unassembled WGS sequence"/>
</dbReference>
<keyword evidence="16" id="KW-1185">Reference proteome</keyword>
<proteinExistence type="inferred from homology"/>
<dbReference type="GO" id="GO:0008863">
    <property type="term" value="F:formate dehydrogenase (NAD+) activity"/>
    <property type="evidence" value="ECO:0007669"/>
    <property type="project" value="UniProtKB-EC"/>
</dbReference>
<dbReference type="InterPro" id="IPR051817">
    <property type="entry name" value="FDH_cytochrome_b556_subunit"/>
</dbReference>
<dbReference type="GO" id="GO:0009055">
    <property type="term" value="F:electron transfer activity"/>
    <property type="evidence" value="ECO:0007669"/>
    <property type="project" value="InterPro"/>
</dbReference>
<evidence type="ECO:0000256" key="10">
    <source>
        <dbReference type="ARBA" id="ARBA00022989"/>
    </source>
</evidence>
<feature type="transmembrane region" description="Helical" evidence="13">
    <location>
        <begin position="154"/>
        <end position="173"/>
    </location>
</feature>
<comment type="similarity">
    <text evidence="3">Belongs to the formate dehydrogenase gamma subunit family.</text>
</comment>
<dbReference type="GO" id="GO:0009326">
    <property type="term" value="C:formate dehydrogenase complex"/>
    <property type="evidence" value="ECO:0007669"/>
    <property type="project" value="InterPro"/>
</dbReference>